<dbReference type="Gene3D" id="3.40.1380.10">
    <property type="match status" value="1"/>
</dbReference>
<dbReference type="GO" id="GO:0046933">
    <property type="term" value="F:proton-transporting ATP synthase activity, rotational mechanism"/>
    <property type="evidence" value="ECO:0007669"/>
    <property type="project" value="InterPro"/>
</dbReference>
<dbReference type="Pfam" id="PF00231">
    <property type="entry name" value="ATP-synt"/>
    <property type="match status" value="1"/>
</dbReference>
<accession>Q93UD1</accession>
<evidence type="ECO:0000313" key="10">
    <source>
        <dbReference type="EMBL" id="AAK55863.1"/>
    </source>
</evidence>
<protein>
    <submittedName>
        <fullName evidence="10">ATP synthase gamma subunit</fullName>
    </submittedName>
</protein>
<evidence type="ECO:0000256" key="2">
    <source>
        <dbReference type="ARBA" id="ARBA00004170"/>
    </source>
</evidence>
<dbReference type="Gene3D" id="1.10.287.80">
    <property type="entry name" value="ATP synthase, gamma subunit, helix hairpin domain"/>
    <property type="match status" value="1"/>
</dbReference>
<dbReference type="GO" id="GO:0045259">
    <property type="term" value="C:proton-transporting ATP synthase complex"/>
    <property type="evidence" value="ECO:0007669"/>
    <property type="project" value="UniProtKB-KW"/>
</dbReference>
<evidence type="ECO:0000256" key="8">
    <source>
        <dbReference type="ARBA" id="ARBA00023196"/>
    </source>
</evidence>
<name>Q93UD1_CARRU</name>
<evidence type="ECO:0000256" key="6">
    <source>
        <dbReference type="ARBA" id="ARBA00023065"/>
    </source>
</evidence>
<reference evidence="10" key="1">
    <citation type="journal article" date="2001" name="Curr. Microbiol.">
        <title>Phylogenetic analysis of vertically transmitted psyllid endosymbionts (Candidatus Carsonella ruddii) based on atpAGD and rpoC: comparisons with 16S-23S rDNA-derived phylogeny.</title>
        <authorList>
            <person name="Thao M.L."/>
            <person name="Clark M.A."/>
            <person name="Burckhardt D.H."/>
            <person name="Moran N.A."/>
            <person name="Baumann P."/>
        </authorList>
    </citation>
    <scope>NUCLEOTIDE SEQUENCE</scope>
</reference>
<comment type="function">
    <text evidence="1">Produces ATP from ADP in the presence of a proton gradient across the membrane. The gamma chain is believed to be important in regulating ATPase activity and the flow of protons through the CF(0) complex.</text>
</comment>
<evidence type="ECO:0000256" key="9">
    <source>
        <dbReference type="ARBA" id="ARBA00023310"/>
    </source>
</evidence>
<gene>
    <name evidence="10" type="primary">atpG</name>
</gene>
<evidence type="ECO:0000256" key="4">
    <source>
        <dbReference type="ARBA" id="ARBA00022448"/>
    </source>
</evidence>
<dbReference type="PANTHER" id="PTHR11693:SF22">
    <property type="entry name" value="ATP SYNTHASE SUBUNIT GAMMA, MITOCHONDRIAL"/>
    <property type="match status" value="1"/>
</dbReference>
<dbReference type="InterPro" id="IPR035968">
    <property type="entry name" value="ATP_synth_F1_ATPase_gsu"/>
</dbReference>
<keyword evidence="9" id="KW-0066">ATP synthesis</keyword>
<dbReference type="AlphaFoldDB" id="Q93UD1"/>
<evidence type="ECO:0000256" key="3">
    <source>
        <dbReference type="ARBA" id="ARBA00007681"/>
    </source>
</evidence>
<keyword evidence="6" id="KW-0406">Ion transport</keyword>
<keyword evidence="7" id="KW-0472">Membrane</keyword>
<evidence type="ECO:0000256" key="7">
    <source>
        <dbReference type="ARBA" id="ARBA00023136"/>
    </source>
</evidence>
<dbReference type="SUPFAM" id="SSF52943">
    <property type="entry name" value="ATP synthase (F1-ATPase), gamma subunit"/>
    <property type="match status" value="1"/>
</dbReference>
<sequence>MIIKEIKTKIKIVSNINKLSNTMSMISMSKMNKYQKFLNILNNLFEESRYIYSFIYNYKNNKNCLFVITSNKGLCGSFNNEIIKKTLNYIKNNFLDLFLIGKKGIEFFSKKNIKFRDKIFFSDNEKICNIFFDYNIIEKILNYKNIIFINSKYENKIKICKNNLLIKIKKIFFEIFNFNKLNFIKKFYNYSLKNFFIENFYCELKSRMITMKSASDNSKKILKNMKIIKNKIRQFKVTQEMLEIINGSEK</sequence>
<organism evidence="10">
    <name type="scientific">Carsonella ruddii</name>
    <dbReference type="NCBI Taxonomy" id="114186"/>
    <lineage>
        <taxon>Bacteria</taxon>
        <taxon>Pseudomonadati</taxon>
        <taxon>Pseudomonadota</taxon>
        <taxon>Gammaproteobacteria</taxon>
        <taxon>Oceanospirillales</taxon>
        <taxon>Halomonadaceae</taxon>
        <taxon>Zymobacter group</taxon>
        <taxon>Candidatus Carsonella</taxon>
    </lineage>
</organism>
<keyword evidence="5" id="KW-0375">Hydrogen ion transport</keyword>
<keyword evidence="4" id="KW-0813">Transport</keyword>
<evidence type="ECO:0000256" key="5">
    <source>
        <dbReference type="ARBA" id="ARBA00022781"/>
    </source>
</evidence>
<dbReference type="PANTHER" id="PTHR11693">
    <property type="entry name" value="ATP SYNTHASE GAMMA CHAIN"/>
    <property type="match status" value="1"/>
</dbReference>
<dbReference type="PRINTS" id="PR00126">
    <property type="entry name" value="ATPASEGAMMA"/>
</dbReference>
<evidence type="ECO:0000256" key="1">
    <source>
        <dbReference type="ARBA" id="ARBA00003456"/>
    </source>
</evidence>
<dbReference type="EMBL" id="AF267202">
    <property type="protein sequence ID" value="AAK55863.1"/>
    <property type="molecule type" value="Genomic_DNA"/>
</dbReference>
<dbReference type="InterPro" id="IPR000131">
    <property type="entry name" value="ATP_synth_F1_gsu"/>
</dbReference>
<proteinExistence type="inferred from homology"/>
<comment type="subcellular location">
    <subcellularLocation>
        <location evidence="2">Membrane</location>
        <topology evidence="2">Peripheral membrane protein</topology>
    </subcellularLocation>
</comment>
<comment type="similarity">
    <text evidence="3">Belongs to the ATPase gamma chain family.</text>
</comment>
<keyword evidence="8" id="KW-0139">CF(1)</keyword>